<dbReference type="Proteomes" id="UP000000561">
    <property type="component" value="Chromosome 3"/>
</dbReference>
<dbReference type="InParanoid" id="A0A0D1CCA0"/>
<dbReference type="KEGG" id="uma:UMAG_11375"/>
<dbReference type="VEuPathDB" id="FungiDB:UMAG_11375"/>
<dbReference type="EMBL" id="CM003142">
    <property type="protein sequence ID" value="KIS70812.1"/>
    <property type="molecule type" value="Genomic_DNA"/>
</dbReference>
<gene>
    <name evidence="2" type="ORF">UMAG_11375</name>
</gene>
<sequence>MPERLLAGAQVEKAAASAAGHVDDETEGEGLESKAAKLHALRVASRAPRRRDWVERRVRQVAAVNG</sequence>
<dbReference type="GeneID" id="23567267"/>
<keyword evidence="3" id="KW-1185">Reference proteome</keyword>
<dbReference type="AlphaFoldDB" id="A0A0D1CCA0"/>
<protein>
    <submittedName>
        <fullName evidence="2">Uncharacterized protein</fullName>
    </submittedName>
</protein>
<reference evidence="2 3" key="1">
    <citation type="journal article" date="2006" name="Nature">
        <title>Insights from the genome of the biotrophic fungal plant pathogen Ustilago maydis.</title>
        <authorList>
            <person name="Kamper J."/>
            <person name="Kahmann R."/>
            <person name="Bolker M."/>
            <person name="Ma L.J."/>
            <person name="Brefort T."/>
            <person name="Saville B.J."/>
            <person name="Banuett F."/>
            <person name="Kronstad J.W."/>
            <person name="Gold S.E."/>
            <person name="Muller O."/>
            <person name="Perlin M.H."/>
            <person name="Wosten H.A."/>
            <person name="de Vries R."/>
            <person name="Ruiz-Herrera J."/>
            <person name="Reynaga-Pena C.G."/>
            <person name="Snetselaar K."/>
            <person name="McCann M."/>
            <person name="Perez-Martin J."/>
            <person name="Feldbrugge M."/>
            <person name="Basse C.W."/>
            <person name="Steinberg G."/>
            <person name="Ibeas J.I."/>
            <person name="Holloman W."/>
            <person name="Guzman P."/>
            <person name="Farman M."/>
            <person name="Stajich J.E."/>
            <person name="Sentandreu R."/>
            <person name="Gonzalez-Prieto J.M."/>
            <person name="Kennell J.C."/>
            <person name="Molina L."/>
            <person name="Schirawski J."/>
            <person name="Mendoza-Mendoza A."/>
            <person name="Greilinger D."/>
            <person name="Munch K."/>
            <person name="Rossel N."/>
            <person name="Scherer M."/>
            <person name="Vranes M."/>
            <person name="Ladendorf O."/>
            <person name="Vincon V."/>
            <person name="Fuchs U."/>
            <person name="Sandrock B."/>
            <person name="Meng S."/>
            <person name="Ho E.C."/>
            <person name="Cahill M.J."/>
            <person name="Boyce K.J."/>
            <person name="Klose J."/>
            <person name="Klosterman S.J."/>
            <person name="Deelstra H.J."/>
            <person name="Ortiz-Castellanos L."/>
            <person name="Li W."/>
            <person name="Sanchez-Alonso P."/>
            <person name="Schreier P.H."/>
            <person name="Hauser-Hahn I."/>
            <person name="Vaupel M."/>
            <person name="Koopmann E."/>
            <person name="Friedrich G."/>
            <person name="Voss H."/>
            <person name="Schluter T."/>
            <person name="Margolis J."/>
            <person name="Platt D."/>
            <person name="Swimmer C."/>
            <person name="Gnirke A."/>
            <person name="Chen F."/>
            <person name="Vysotskaia V."/>
            <person name="Mannhaupt G."/>
            <person name="Guldener U."/>
            <person name="Munsterkotter M."/>
            <person name="Haase D."/>
            <person name="Oesterheld M."/>
            <person name="Mewes H.W."/>
            <person name="Mauceli E.W."/>
            <person name="DeCaprio D."/>
            <person name="Wade C.M."/>
            <person name="Butler J."/>
            <person name="Young S."/>
            <person name="Jaffe D.B."/>
            <person name="Calvo S."/>
            <person name="Nusbaum C."/>
            <person name="Galagan J."/>
            <person name="Birren B.W."/>
        </authorList>
    </citation>
    <scope>NUCLEOTIDE SEQUENCE [LARGE SCALE GENOMIC DNA]</scope>
    <source>
        <strain evidence="3">DSM 14603 / FGSC 9021 / UM521</strain>
    </source>
</reference>
<evidence type="ECO:0000313" key="2">
    <source>
        <dbReference type="EMBL" id="KIS70812.1"/>
    </source>
</evidence>
<evidence type="ECO:0000256" key="1">
    <source>
        <dbReference type="SAM" id="MobiDB-lite"/>
    </source>
</evidence>
<accession>A0A0D1CCA0</accession>
<organism evidence="2 3">
    <name type="scientific">Mycosarcoma maydis</name>
    <name type="common">Corn smut fungus</name>
    <name type="synonym">Ustilago maydis</name>
    <dbReference type="NCBI Taxonomy" id="5270"/>
    <lineage>
        <taxon>Eukaryota</taxon>
        <taxon>Fungi</taxon>
        <taxon>Dikarya</taxon>
        <taxon>Basidiomycota</taxon>
        <taxon>Ustilaginomycotina</taxon>
        <taxon>Ustilaginomycetes</taxon>
        <taxon>Ustilaginales</taxon>
        <taxon>Ustilaginaceae</taxon>
        <taxon>Mycosarcoma</taxon>
    </lineage>
</organism>
<name>A0A0D1CCA0_MYCMD</name>
<feature type="region of interest" description="Disordered" evidence="1">
    <location>
        <begin position="1"/>
        <end position="32"/>
    </location>
</feature>
<dbReference type="RefSeq" id="XP_011388034.1">
    <property type="nucleotide sequence ID" value="XM_011389732.1"/>
</dbReference>
<proteinExistence type="predicted"/>
<evidence type="ECO:0000313" key="3">
    <source>
        <dbReference type="Proteomes" id="UP000000561"/>
    </source>
</evidence>